<keyword evidence="2" id="KW-1133">Transmembrane helix</keyword>
<keyword evidence="2" id="KW-0812">Transmembrane</keyword>
<feature type="region of interest" description="Disordered" evidence="1">
    <location>
        <begin position="1"/>
        <end position="20"/>
    </location>
</feature>
<keyword evidence="2" id="KW-0472">Membrane</keyword>
<feature type="transmembrane region" description="Helical" evidence="2">
    <location>
        <begin position="164"/>
        <end position="193"/>
    </location>
</feature>
<comment type="caution">
    <text evidence="3">The sequence shown here is derived from an EMBL/GenBank/DDBJ whole genome shotgun (WGS) entry which is preliminary data.</text>
</comment>
<accession>A0ABT6KM68</accession>
<proteinExistence type="predicted"/>
<dbReference type="Proteomes" id="UP001160142">
    <property type="component" value="Unassembled WGS sequence"/>
</dbReference>
<protein>
    <recommendedName>
        <fullName evidence="5">DUF4190 domain-containing protein</fullName>
    </recommendedName>
</protein>
<feature type="transmembrane region" description="Helical" evidence="2">
    <location>
        <begin position="115"/>
        <end position="144"/>
    </location>
</feature>
<reference evidence="3 4" key="1">
    <citation type="submission" date="2023-04" db="EMBL/GenBank/DDBJ databases">
        <title>Genome Encyclopedia of Bacteria and Archaea VI: Functional Genomics of Type Strains.</title>
        <authorList>
            <person name="Whitman W."/>
        </authorList>
    </citation>
    <scope>NUCLEOTIDE SEQUENCE [LARGE SCALE GENOMIC DNA]</scope>
    <source>
        <strain evidence="3 4">SG_E_30_P1</strain>
    </source>
</reference>
<evidence type="ECO:0000313" key="4">
    <source>
        <dbReference type="Proteomes" id="UP001160142"/>
    </source>
</evidence>
<gene>
    <name evidence="3" type="ORF">M2152_001267</name>
</gene>
<keyword evidence="4" id="KW-1185">Reference proteome</keyword>
<dbReference type="EMBL" id="JARXVQ010000001">
    <property type="protein sequence ID" value="MDH6181085.1"/>
    <property type="molecule type" value="Genomic_DNA"/>
</dbReference>
<evidence type="ECO:0000256" key="2">
    <source>
        <dbReference type="SAM" id="Phobius"/>
    </source>
</evidence>
<evidence type="ECO:0008006" key="5">
    <source>
        <dbReference type="Google" id="ProtNLM"/>
    </source>
</evidence>
<organism evidence="3 4">
    <name type="scientific">Antiquaquibacter oligotrophicus</name>
    <dbReference type="NCBI Taxonomy" id="2880260"/>
    <lineage>
        <taxon>Bacteria</taxon>
        <taxon>Bacillati</taxon>
        <taxon>Actinomycetota</taxon>
        <taxon>Actinomycetes</taxon>
        <taxon>Micrococcales</taxon>
        <taxon>Microbacteriaceae</taxon>
        <taxon>Antiquaquibacter</taxon>
    </lineage>
</organism>
<evidence type="ECO:0000313" key="3">
    <source>
        <dbReference type="EMBL" id="MDH6181085.1"/>
    </source>
</evidence>
<name>A0ABT6KM68_9MICO</name>
<sequence length="200" mass="20395">MTVHRGAFAAARRQNPAYQSAHSLAPSLHYNRPMSQTRSPGWYAAPDGSGEQWWNGVGWSESRRGASAPVVTAPRVVYSAANPAPQEQGATAGPGAPTGTTSALMTIDARSNPRAIYALVAGVLAIVFNLFLVPSILAIVFGVSALSRAKTLAATGAPTLSGPAIAGLVLGILGALGGIVQAVLFIFSIVAGFSGSITVQ</sequence>
<evidence type="ECO:0000256" key="1">
    <source>
        <dbReference type="SAM" id="MobiDB-lite"/>
    </source>
</evidence>